<dbReference type="PANTHER" id="PTHR47797:SF5">
    <property type="entry name" value="CELLOBIOSE DEHYDROGENASE CYTOCHROME DOMAIN-CONTAINING PROTEIN"/>
    <property type="match status" value="1"/>
</dbReference>
<gene>
    <name evidence="3" type="ORF">E0L32_006649</name>
</gene>
<protein>
    <recommendedName>
        <fullName evidence="2">Cellobiose dehydrogenase-like cytochrome domain-containing protein</fullName>
    </recommendedName>
</protein>
<organism evidence="3 4">
    <name type="scientific">Thyridium curvatum</name>
    <dbReference type="NCBI Taxonomy" id="1093900"/>
    <lineage>
        <taxon>Eukaryota</taxon>
        <taxon>Fungi</taxon>
        <taxon>Dikarya</taxon>
        <taxon>Ascomycota</taxon>
        <taxon>Pezizomycotina</taxon>
        <taxon>Sordariomycetes</taxon>
        <taxon>Sordariomycetidae</taxon>
        <taxon>Thyridiales</taxon>
        <taxon>Thyridiaceae</taxon>
        <taxon>Thyridium</taxon>
    </lineage>
</organism>
<dbReference type="EMBL" id="SKBQ01000038">
    <property type="protein sequence ID" value="TPX13004.1"/>
    <property type="molecule type" value="Genomic_DNA"/>
</dbReference>
<comment type="caution">
    <text evidence="3">The sequence shown here is derived from an EMBL/GenBank/DDBJ whole genome shotgun (WGS) entry which is preliminary data.</text>
</comment>
<dbReference type="Pfam" id="PF16010">
    <property type="entry name" value="CDH-cyt"/>
    <property type="match status" value="1"/>
</dbReference>
<evidence type="ECO:0000313" key="4">
    <source>
        <dbReference type="Proteomes" id="UP000319257"/>
    </source>
</evidence>
<dbReference type="InterPro" id="IPR015920">
    <property type="entry name" value="Cellobiose_DH-like_cyt"/>
</dbReference>
<dbReference type="OrthoDB" id="413885at2759"/>
<dbReference type="Gene3D" id="2.60.40.1210">
    <property type="entry name" value="Cellobiose dehydrogenase, cytochrome domain"/>
    <property type="match status" value="1"/>
</dbReference>
<dbReference type="InParanoid" id="A0A507B2Q3"/>
<reference evidence="3 4" key="1">
    <citation type="submission" date="2019-06" db="EMBL/GenBank/DDBJ databases">
        <title>Draft genome sequence of the filamentous fungus Phialemoniopsis curvata isolated from diesel fuel.</title>
        <authorList>
            <person name="Varaljay V.A."/>
            <person name="Lyon W.J."/>
            <person name="Crouch A.L."/>
            <person name="Drake C.E."/>
            <person name="Hollomon J.M."/>
            <person name="Nadeau L.J."/>
            <person name="Nunn H.S."/>
            <person name="Stevenson B.S."/>
            <person name="Bojanowski C.L."/>
            <person name="Crookes-Goodson W.J."/>
        </authorList>
    </citation>
    <scope>NUCLEOTIDE SEQUENCE [LARGE SCALE GENOMIC DNA]</scope>
    <source>
        <strain evidence="3 4">D216</strain>
    </source>
</reference>
<dbReference type="GeneID" id="41974096"/>
<evidence type="ECO:0000256" key="1">
    <source>
        <dbReference type="SAM" id="SignalP"/>
    </source>
</evidence>
<dbReference type="CDD" id="cd09630">
    <property type="entry name" value="CDH_like_cytochrome"/>
    <property type="match status" value="1"/>
</dbReference>
<keyword evidence="4" id="KW-1185">Reference proteome</keyword>
<dbReference type="RefSeq" id="XP_030994715.1">
    <property type="nucleotide sequence ID" value="XM_031141305.1"/>
</dbReference>
<feature type="signal peptide" evidence="1">
    <location>
        <begin position="1"/>
        <end position="25"/>
    </location>
</feature>
<dbReference type="AlphaFoldDB" id="A0A507B2Q3"/>
<feature type="domain" description="Cellobiose dehydrogenase-like cytochrome" evidence="2">
    <location>
        <begin position="30"/>
        <end position="219"/>
    </location>
</feature>
<evidence type="ECO:0000259" key="2">
    <source>
        <dbReference type="Pfam" id="PF16010"/>
    </source>
</evidence>
<dbReference type="PANTHER" id="PTHR47797">
    <property type="entry name" value="DEHYDROGENASE, PUTATIVE (AFU_ORTHOLOGUE AFUA_8G05805)-RELATED"/>
    <property type="match status" value="1"/>
</dbReference>
<dbReference type="Proteomes" id="UP000319257">
    <property type="component" value="Unassembled WGS sequence"/>
</dbReference>
<accession>A0A507B2Q3</accession>
<evidence type="ECO:0000313" key="3">
    <source>
        <dbReference type="EMBL" id="TPX13004.1"/>
    </source>
</evidence>
<dbReference type="SUPFAM" id="SSF49344">
    <property type="entry name" value="CBD9-like"/>
    <property type="match status" value="1"/>
</dbReference>
<name>A0A507B2Q3_9PEZI</name>
<feature type="chain" id="PRO_5021227496" description="Cellobiose dehydrogenase-like cytochrome domain-containing protein" evidence="1">
    <location>
        <begin position="26"/>
        <end position="224"/>
    </location>
</feature>
<proteinExistence type="predicted"/>
<sequence>MKITTATTALAATAGVLLGTDGAAAANARFCSSQSDICYSEFNAEGLKNMNVVYRIATPQAAQAAPYDITFQIVASRNMGWAALSWGGTMVGHPLTVAWPNGNSVTVTSRMAKWVLAFLSPAIGHTYPNVYSGATYTILPDTGVNGTHWTLSAICHGCSQWSTGSKKSISPYSTSVQLAYAMNSNQGVVTTPSNPASQFTYHDVFNYFRIDYNAARDPNVEVSS</sequence>
<dbReference type="STRING" id="1093900.A0A507B2Q3"/>
<keyword evidence="1" id="KW-0732">Signal</keyword>